<keyword evidence="2" id="KW-1185">Reference proteome</keyword>
<organism evidence="1 2">
    <name type="scientific">Oedothorax gibbosus</name>
    <dbReference type="NCBI Taxonomy" id="931172"/>
    <lineage>
        <taxon>Eukaryota</taxon>
        <taxon>Metazoa</taxon>
        <taxon>Ecdysozoa</taxon>
        <taxon>Arthropoda</taxon>
        <taxon>Chelicerata</taxon>
        <taxon>Arachnida</taxon>
        <taxon>Araneae</taxon>
        <taxon>Araneomorphae</taxon>
        <taxon>Entelegynae</taxon>
        <taxon>Araneoidea</taxon>
        <taxon>Linyphiidae</taxon>
        <taxon>Erigoninae</taxon>
        <taxon>Oedothorax</taxon>
    </lineage>
</organism>
<sequence>MNAKLIILIKILPDTALSSSKLSTDTFRHLSEFSPNQRAVAKWNGTPLSTRCGLREISQSPPHTMECCGVKARNGEDFT</sequence>
<accession>A0AAV6TIK3</accession>
<dbReference type="EMBL" id="JAFNEN010003845">
    <property type="protein sequence ID" value="KAG8171550.1"/>
    <property type="molecule type" value="Genomic_DNA"/>
</dbReference>
<reference evidence="1 2" key="1">
    <citation type="journal article" date="2022" name="Nat. Ecol. Evol.">
        <title>A masculinizing supergene underlies an exaggerated male reproductive morph in a spider.</title>
        <authorList>
            <person name="Hendrickx F."/>
            <person name="De Corte Z."/>
            <person name="Sonet G."/>
            <person name="Van Belleghem S.M."/>
            <person name="Kostlbacher S."/>
            <person name="Vangestel C."/>
        </authorList>
    </citation>
    <scope>NUCLEOTIDE SEQUENCE [LARGE SCALE GENOMIC DNA]</scope>
    <source>
        <strain evidence="1">W744_W776</strain>
    </source>
</reference>
<protein>
    <submittedName>
        <fullName evidence="1">Uncharacterized protein</fullName>
    </submittedName>
</protein>
<proteinExistence type="predicted"/>
<evidence type="ECO:0000313" key="1">
    <source>
        <dbReference type="EMBL" id="KAG8171550.1"/>
    </source>
</evidence>
<name>A0AAV6TIK3_9ARAC</name>
<evidence type="ECO:0000313" key="2">
    <source>
        <dbReference type="Proteomes" id="UP000827092"/>
    </source>
</evidence>
<dbReference type="Proteomes" id="UP000827092">
    <property type="component" value="Unassembled WGS sequence"/>
</dbReference>
<gene>
    <name evidence="1" type="ORF">JTE90_022863</name>
</gene>
<comment type="caution">
    <text evidence="1">The sequence shown here is derived from an EMBL/GenBank/DDBJ whole genome shotgun (WGS) entry which is preliminary data.</text>
</comment>
<dbReference type="AlphaFoldDB" id="A0AAV6TIK3"/>